<dbReference type="EMBL" id="VXIV02002997">
    <property type="protein sequence ID" value="KAF6021594.1"/>
    <property type="molecule type" value="Genomic_DNA"/>
</dbReference>
<organism evidence="2 3">
    <name type="scientific">Bugula neritina</name>
    <name type="common">Brown bryozoan</name>
    <name type="synonym">Sertularia neritina</name>
    <dbReference type="NCBI Taxonomy" id="10212"/>
    <lineage>
        <taxon>Eukaryota</taxon>
        <taxon>Metazoa</taxon>
        <taxon>Spiralia</taxon>
        <taxon>Lophotrochozoa</taxon>
        <taxon>Bryozoa</taxon>
        <taxon>Gymnolaemata</taxon>
        <taxon>Cheilostomatida</taxon>
        <taxon>Flustrina</taxon>
        <taxon>Buguloidea</taxon>
        <taxon>Bugulidae</taxon>
        <taxon>Bugula</taxon>
    </lineage>
</organism>
<dbReference type="Proteomes" id="UP000593567">
    <property type="component" value="Unassembled WGS sequence"/>
</dbReference>
<evidence type="ECO:0000256" key="1">
    <source>
        <dbReference type="SAM" id="SignalP"/>
    </source>
</evidence>
<feature type="chain" id="PRO_5029735008" evidence="1">
    <location>
        <begin position="18"/>
        <end position="79"/>
    </location>
</feature>
<keyword evidence="3" id="KW-1185">Reference proteome</keyword>
<gene>
    <name evidence="2" type="ORF">EB796_020104</name>
</gene>
<proteinExistence type="predicted"/>
<evidence type="ECO:0000313" key="3">
    <source>
        <dbReference type="Proteomes" id="UP000593567"/>
    </source>
</evidence>
<protein>
    <submittedName>
        <fullName evidence="2">Uncharacterized protein</fullName>
    </submittedName>
</protein>
<dbReference type="AlphaFoldDB" id="A0A7J7J768"/>
<sequence>MKVIAILLAVCLVLASAAYRYNNYRYSSYRPSSYRRYNNYNRGYNSYRPYNRGYQNTHRRHGSYYYRGETFVLKPGKCK</sequence>
<evidence type="ECO:0000313" key="2">
    <source>
        <dbReference type="EMBL" id="KAF6021594.1"/>
    </source>
</evidence>
<keyword evidence="1" id="KW-0732">Signal</keyword>
<reference evidence="2" key="1">
    <citation type="submission" date="2020-06" db="EMBL/GenBank/DDBJ databases">
        <title>Draft genome of Bugula neritina, a colonial animal packing powerful symbionts and potential medicines.</title>
        <authorList>
            <person name="Rayko M."/>
        </authorList>
    </citation>
    <scope>NUCLEOTIDE SEQUENCE [LARGE SCALE GENOMIC DNA]</scope>
    <source>
        <strain evidence="2">Kwan_BN1</strain>
    </source>
</reference>
<feature type="signal peptide" evidence="1">
    <location>
        <begin position="1"/>
        <end position="17"/>
    </location>
</feature>
<comment type="caution">
    <text evidence="2">The sequence shown here is derived from an EMBL/GenBank/DDBJ whole genome shotgun (WGS) entry which is preliminary data.</text>
</comment>
<name>A0A7J7J768_BUGNE</name>
<accession>A0A7J7J768</accession>